<keyword evidence="7" id="KW-1185">Reference proteome</keyword>
<name>A0A8X6H620_TRICU</name>
<keyword evidence="1 3" id="KW-0479">Metal-binding</keyword>
<comment type="caution">
    <text evidence="6">The sequence shown here is derived from an EMBL/GenBank/DDBJ whole genome shotgun (WGS) entry which is preliminary data.</text>
</comment>
<gene>
    <name evidence="6" type="ORF">TNCT_188671</name>
</gene>
<dbReference type="OrthoDB" id="1711136at2759"/>
<keyword evidence="4" id="KW-0472">Membrane</keyword>
<keyword evidence="4" id="KW-0812">Transmembrane</keyword>
<evidence type="ECO:0000313" key="7">
    <source>
        <dbReference type="Proteomes" id="UP000887116"/>
    </source>
</evidence>
<dbReference type="Proteomes" id="UP000887116">
    <property type="component" value="Unassembled WGS sequence"/>
</dbReference>
<accession>A0A8X6H620</accession>
<organism evidence="6 7">
    <name type="scientific">Trichonephila clavata</name>
    <name type="common">Joro spider</name>
    <name type="synonym">Nephila clavata</name>
    <dbReference type="NCBI Taxonomy" id="2740835"/>
    <lineage>
        <taxon>Eukaryota</taxon>
        <taxon>Metazoa</taxon>
        <taxon>Ecdysozoa</taxon>
        <taxon>Arthropoda</taxon>
        <taxon>Chelicerata</taxon>
        <taxon>Arachnida</taxon>
        <taxon>Araneae</taxon>
        <taxon>Araneomorphae</taxon>
        <taxon>Entelegynae</taxon>
        <taxon>Araneoidea</taxon>
        <taxon>Nephilidae</taxon>
        <taxon>Trichonephila</taxon>
    </lineage>
</organism>
<evidence type="ECO:0000256" key="4">
    <source>
        <dbReference type="SAM" id="Phobius"/>
    </source>
</evidence>
<keyword evidence="1 3" id="KW-0863">Zinc-finger</keyword>
<feature type="domain" description="RING-type" evidence="5">
    <location>
        <begin position="51"/>
        <end position="90"/>
    </location>
</feature>
<dbReference type="InterPro" id="IPR001841">
    <property type="entry name" value="Znf_RING"/>
</dbReference>
<sequence length="100" mass="11344">MFLYGYLLAYAIGAFLLALALRNYKGPQQQEALHRIGSPSSSGTYATDVNCIICCENMSIILFEPCNHKGLCRECSKEYLKYSNRCPFCRRKIDDSIDMS</sequence>
<proteinExistence type="predicted"/>
<feature type="transmembrane region" description="Helical" evidence="4">
    <location>
        <begin position="6"/>
        <end position="24"/>
    </location>
</feature>
<evidence type="ECO:0000256" key="3">
    <source>
        <dbReference type="PROSITE-ProRule" id="PRU00175"/>
    </source>
</evidence>
<dbReference type="SUPFAM" id="SSF57850">
    <property type="entry name" value="RING/U-box"/>
    <property type="match status" value="1"/>
</dbReference>
<reference evidence="6" key="1">
    <citation type="submission" date="2020-07" db="EMBL/GenBank/DDBJ databases">
        <title>Multicomponent nature underlies the extraordinary mechanical properties of spider dragline silk.</title>
        <authorList>
            <person name="Kono N."/>
            <person name="Nakamura H."/>
            <person name="Mori M."/>
            <person name="Yoshida Y."/>
            <person name="Ohtoshi R."/>
            <person name="Malay A.D."/>
            <person name="Moran D.A.P."/>
            <person name="Tomita M."/>
            <person name="Numata K."/>
            <person name="Arakawa K."/>
        </authorList>
    </citation>
    <scope>NUCLEOTIDE SEQUENCE</scope>
</reference>
<keyword evidence="4" id="KW-1133">Transmembrane helix</keyword>
<dbReference type="Gene3D" id="3.30.40.10">
    <property type="entry name" value="Zinc/RING finger domain, C3HC4 (zinc finger)"/>
    <property type="match status" value="1"/>
</dbReference>
<dbReference type="EMBL" id="BMAO01037471">
    <property type="protein sequence ID" value="GFR17956.1"/>
    <property type="molecule type" value="Genomic_DNA"/>
</dbReference>
<dbReference type="GO" id="GO:0008270">
    <property type="term" value="F:zinc ion binding"/>
    <property type="evidence" value="ECO:0007669"/>
    <property type="project" value="UniProtKB-KW"/>
</dbReference>
<dbReference type="Pfam" id="PF13920">
    <property type="entry name" value="zf-C3HC4_3"/>
    <property type="match status" value="1"/>
</dbReference>
<protein>
    <recommendedName>
        <fullName evidence="5">RING-type domain-containing protein</fullName>
    </recommendedName>
</protein>
<dbReference type="AlphaFoldDB" id="A0A8X6H620"/>
<evidence type="ECO:0000313" key="6">
    <source>
        <dbReference type="EMBL" id="GFR17956.1"/>
    </source>
</evidence>
<dbReference type="PROSITE" id="PS50089">
    <property type="entry name" value="ZF_RING_2"/>
    <property type="match status" value="1"/>
</dbReference>
<evidence type="ECO:0000259" key="5">
    <source>
        <dbReference type="PROSITE" id="PS50089"/>
    </source>
</evidence>
<evidence type="ECO:0000256" key="1">
    <source>
        <dbReference type="ARBA" id="ARBA00022771"/>
    </source>
</evidence>
<dbReference type="SMART" id="SM00184">
    <property type="entry name" value="RING"/>
    <property type="match status" value="1"/>
</dbReference>
<keyword evidence="2" id="KW-0862">Zinc</keyword>
<evidence type="ECO:0000256" key="2">
    <source>
        <dbReference type="ARBA" id="ARBA00022833"/>
    </source>
</evidence>
<dbReference type="InterPro" id="IPR013083">
    <property type="entry name" value="Znf_RING/FYVE/PHD"/>
</dbReference>